<dbReference type="SUPFAM" id="SSF47923">
    <property type="entry name" value="Ypt/Rab-GAP domain of gyp1p"/>
    <property type="match status" value="2"/>
</dbReference>
<accession>A0A0C2XPC0</accession>
<gene>
    <name evidence="3" type="ORF">M378DRAFT_155017</name>
</gene>
<evidence type="ECO:0000259" key="2">
    <source>
        <dbReference type="PROSITE" id="PS50086"/>
    </source>
</evidence>
<dbReference type="GO" id="GO:0031267">
    <property type="term" value="F:small GTPase binding"/>
    <property type="evidence" value="ECO:0007669"/>
    <property type="project" value="TreeGrafter"/>
</dbReference>
<dbReference type="InterPro" id="IPR035969">
    <property type="entry name" value="Rab-GAP_TBC_sf"/>
</dbReference>
<dbReference type="AlphaFoldDB" id="A0A0C2XPC0"/>
<dbReference type="InParanoid" id="A0A0C2XPC0"/>
<reference evidence="3 4" key="1">
    <citation type="submission" date="2014-04" db="EMBL/GenBank/DDBJ databases">
        <title>Evolutionary Origins and Diversification of the Mycorrhizal Mutualists.</title>
        <authorList>
            <consortium name="DOE Joint Genome Institute"/>
            <consortium name="Mycorrhizal Genomics Consortium"/>
            <person name="Kohler A."/>
            <person name="Kuo A."/>
            <person name="Nagy L.G."/>
            <person name="Floudas D."/>
            <person name="Copeland A."/>
            <person name="Barry K.W."/>
            <person name="Cichocki N."/>
            <person name="Veneault-Fourrey C."/>
            <person name="LaButti K."/>
            <person name="Lindquist E.A."/>
            <person name="Lipzen A."/>
            <person name="Lundell T."/>
            <person name="Morin E."/>
            <person name="Murat C."/>
            <person name="Riley R."/>
            <person name="Ohm R."/>
            <person name="Sun H."/>
            <person name="Tunlid A."/>
            <person name="Henrissat B."/>
            <person name="Grigoriev I.V."/>
            <person name="Hibbett D.S."/>
            <person name="Martin F."/>
        </authorList>
    </citation>
    <scope>NUCLEOTIDE SEQUENCE [LARGE SCALE GENOMIC DNA]</scope>
    <source>
        <strain evidence="3 4">Koide BX008</strain>
    </source>
</reference>
<proteinExistence type="predicted"/>
<dbReference type="PANTHER" id="PTHR47219">
    <property type="entry name" value="RAB GTPASE-ACTIVATING PROTEIN 1-LIKE"/>
    <property type="match status" value="1"/>
</dbReference>
<dbReference type="Gene3D" id="1.10.8.270">
    <property type="entry name" value="putative rabgap domain of human tbc1 domain family member 14 like domains"/>
    <property type="match status" value="1"/>
</dbReference>
<dbReference type="PROSITE" id="PS50086">
    <property type="entry name" value="TBC_RABGAP"/>
    <property type="match status" value="1"/>
</dbReference>
<protein>
    <recommendedName>
        <fullName evidence="2">Rab-GAP TBC domain-containing protein</fullName>
    </recommendedName>
</protein>
<dbReference type="Proteomes" id="UP000054549">
    <property type="component" value="Unassembled WGS sequence"/>
</dbReference>
<dbReference type="EMBL" id="KN818222">
    <property type="protein sequence ID" value="KIL71451.1"/>
    <property type="molecule type" value="Genomic_DNA"/>
</dbReference>
<organism evidence="3 4">
    <name type="scientific">Amanita muscaria (strain Koide BX008)</name>
    <dbReference type="NCBI Taxonomy" id="946122"/>
    <lineage>
        <taxon>Eukaryota</taxon>
        <taxon>Fungi</taxon>
        <taxon>Dikarya</taxon>
        <taxon>Basidiomycota</taxon>
        <taxon>Agaricomycotina</taxon>
        <taxon>Agaricomycetes</taxon>
        <taxon>Agaricomycetidae</taxon>
        <taxon>Agaricales</taxon>
        <taxon>Pluteineae</taxon>
        <taxon>Amanitaceae</taxon>
        <taxon>Amanita</taxon>
    </lineage>
</organism>
<feature type="region of interest" description="Disordered" evidence="1">
    <location>
        <begin position="140"/>
        <end position="222"/>
    </location>
</feature>
<feature type="region of interest" description="Disordered" evidence="1">
    <location>
        <begin position="81"/>
        <end position="121"/>
    </location>
</feature>
<evidence type="ECO:0000313" key="3">
    <source>
        <dbReference type="EMBL" id="KIL71451.1"/>
    </source>
</evidence>
<feature type="compositionally biased region" description="Polar residues" evidence="1">
    <location>
        <begin position="140"/>
        <end position="152"/>
    </location>
</feature>
<name>A0A0C2XPC0_AMAMK</name>
<dbReference type="OrthoDB" id="289721at2759"/>
<feature type="compositionally biased region" description="Low complexity" evidence="1">
    <location>
        <begin position="178"/>
        <end position="200"/>
    </location>
</feature>
<sequence length="600" mass="67767">MTVHATTSIPPPLNIAVTNDYDDVFSDGDVQESFHFSPDELRQQLANIHGILQTEDHETDEGVPEHPSFGLQEIHESLPNIGFGGMAQTLQRDTPPRSAPGSAPSTGTKRSFEDLPISPAESPYPAIIVAPLDTIRTSTESALSSGTLSNPPSASPLVTPEPYTPKSEPTPDRTVSPPISSSVHDRPSSSSSLPVPLQESNNAKLTNKLPIHRHTRSGGPSMLEKVMSKTRPIYLPPKPKREDLKHLSDWQNMMKTSQQAAEKRRKVLQERRLLREKAIEESIQQWEQEIVPDWRVVHKNPALRKLWWRGIPTKLRAWMWERAVGNPLALNKDHYRSCLSRAKRALASGSFPEGTLSLIEEDISTTLPSLHIFNRDSGPLYADLKDMLCAWVVSRSDEGLGYTTGVAKLAAMTLINMPVQQGFNVMKNLLERHCLRSFYGGEAAQEDVEAYYRIFDTLLADGMPKIYFNFKQHQISPSSYLPEWILPLFLDHLPFDACARIWDVIILEGDSFLYRAALGILAVLEPRLFFPERKELLEVLKGDNKAAKAVAKRERRSLDGGKYEIYGLDEESLWERIESMNDWWKESNWTRLIQRELPDV</sequence>
<dbReference type="PANTHER" id="PTHR47219:SF15">
    <property type="entry name" value="TBC1 DOMAIN FAMILY MEMBER 12 ISOFORM X1"/>
    <property type="match status" value="1"/>
</dbReference>
<dbReference type="InterPro" id="IPR050302">
    <property type="entry name" value="Rab_GAP_TBC_domain"/>
</dbReference>
<dbReference type="Gene3D" id="1.10.472.80">
    <property type="entry name" value="Ypt/Rab-GAP domain of gyp1p, domain 3"/>
    <property type="match status" value="1"/>
</dbReference>
<dbReference type="InterPro" id="IPR000195">
    <property type="entry name" value="Rab-GAP-TBC_dom"/>
</dbReference>
<keyword evidence="4" id="KW-1185">Reference proteome</keyword>
<dbReference type="STRING" id="946122.A0A0C2XPC0"/>
<evidence type="ECO:0000256" key="1">
    <source>
        <dbReference type="SAM" id="MobiDB-lite"/>
    </source>
</evidence>
<dbReference type="Pfam" id="PF00566">
    <property type="entry name" value="RabGAP-TBC"/>
    <property type="match status" value="1"/>
</dbReference>
<dbReference type="GO" id="GO:0005096">
    <property type="term" value="F:GTPase activator activity"/>
    <property type="evidence" value="ECO:0007669"/>
    <property type="project" value="TreeGrafter"/>
</dbReference>
<evidence type="ECO:0000313" key="4">
    <source>
        <dbReference type="Proteomes" id="UP000054549"/>
    </source>
</evidence>
<feature type="domain" description="Rab-GAP TBC" evidence="2">
    <location>
        <begin position="310"/>
        <end position="509"/>
    </location>
</feature>
<dbReference type="SMART" id="SM00164">
    <property type="entry name" value="TBC"/>
    <property type="match status" value="1"/>
</dbReference>
<dbReference type="Gene3D" id="1.10.10.750">
    <property type="entry name" value="Ypt/Rab-GAP domain of gyp1p, domain 1"/>
    <property type="match status" value="1"/>
</dbReference>
<dbReference type="HOGENOM" id="CLU_027881_1_0_1"/>